<dbReference type="Pfam" id="PF05974">
    <property type="entry name" value="DUF892"/>
    <property type="match status" value="1"/>
</dbReference>
<evidence type="ECO:0000313" key="1">
    <source>
        <dbReference type="EMBL" id="RVV96531.1"/>
    </source>
</evidence>
<proteinExistence type="predicted"/>
<gene>
    <name evidence="1" type="ORF">EKE94_18185</name>
</gene>
<name>A0A438ACW7_9RHOB</name>
<keyword evidence="2" id="KW-1185">Reference proteome</keyword>
<dbReference type="Proteomes" id="UP000285908">
    <property type="component" value="Unassembled WGS sequence"/>
</dbReference>
<dbReference type="InterPro" id="IPR047114">
    <property type="entry name" value="YciF"/>
</dbReference>
<evidence type="ECO:0000313" key="2">
    <source>
        <dbReference type="Proteomes" id="UP000285908"/>
    </source>
</evidence>
<dbReference type="InterPro" id="IPR010287">
    <property type="entry name" value="DUF892_YciF-like"/>
</dbReference>
<dbReference type="PANTHER" id="PTHR30565">
    <property type="entry name" value="PROTEIN YCIF"/>
    <property type="match status" value="1"/>
</dbReference>
<dbReference type="RefSeq" id="WP_127908060.1">
    <property type="nucleotide sequence ID" value="NZ_RQXX01000012.1"/>
</dbReference>
<reference evidence="1 2" key="1">
    <citation type="submission" date="2018-11" db="EMBL/GenBank/DDBJ databases">
        <title>Mesobaculum littorinae gen. nov., sp. nov., isolated from Littorina scabra that represents a novel genus of the order Rhodobacteraceae.</title>
        <authorList>
            <person name="Li F."/>
        </authorList>
    </citation>
    <scope>NUCLEOTIDE SEQUENCE [LARGE SCALE GENOMIC DNA]</scope>
    <source>
        <strain evidence="1 2">M0103</strain>
    </source>
</reference>
<dbReference type="InterPro" id="IPR009078">
    <property type="entry name" value="Ferritin-like_SF"/>
</dbReference>
<accession>A0A438ACW7</accession>
<dbReference type="OrthoDB" id="9795056at2"/>
<dbReference type="SUPFAM" id="SSF47240">
    <property type="entry name" value="Ferritin-like"/>
    <property type="match status" value="1"/>
</dbReference>
<dbReference type="EMBL" id="RQXX01000012">
    <property type="protein sequence ID" value="RVV96531.1"/>
    <property type="molecule type" value="Genomic_DNA"/>
</dbReference>
<dbReference type="InterPro" id="IPR012347">
    <property type="entry name" value="Ferritin-like"/>
</dbReference>
<dbReference type="AlphaFoldDB" id="A0A438ACW7"/>
<dbReference type="Gene3D" id="1.20.1260.10">
    <property type="match status" value="1"/>
</dbReference>
<protein>
    <submittedName>
        <fullName evidence="1">DUF892 family protein</fullName>
    </submittedName>
</protein>
<dbReference type="PANTHER" id="PTHR30565:SF9">
    <property type="entry name" value="PROTEIN YCIF"/>
    <property type="match status" value="1"/>
</dbReference>
<comment type="caution">
    <text evidence="1">The sequence shown here is derived from an EMBL/GenBank/DDBJ whole genome shotgun (WGS) entry which is preliminary data.</text>
</comment>
<organism evidence="1 2">
    <name type="scientific">Mesobaculum littorinae</name>
    <dbReference type="NCBI Taxonomy" id="2486419"/>
    <lineage>
        <taxon>Bacteria</taxon>
        <taxon>Pseudomonadati</taxon>
        <taxon>Pseudomonadota</taxon>
        <taxon>Alphaproteobacteria</taxon>
        <taxon>Rhodobacterales</taxon>
        <taxon>Roseobacteraceae</taxon>
        <taxon>Mesobaculum</taxon>
    </lineage>
</organism>
<sequence>MAIQNLKDVYLDQLQDIHSANAQSMEIVTELGRAAKNEELSKALIAGNNGIADGLDKIKSLCKDHGVDPEGEFCKGMQGLVREARAHGLEQEFGDDDAHDAMIITQYQRMCHYAIAGYGCLMAFANRLGLDGDAAILKECLDASYDGDRHMSAIAEKKVNAAAA</sequence>